<reference evidence="1 2" key="1">
    <citation type="submission" date="2019-02" db="EMBL/GenBank/DDBJ databases">
        <title>Deep-cultivation of Planctomycetes and their phenomic and genomic characterization uncovers novel biology.</title>
        <authorList>
            <person name="Wiegand S."/>
            <person name="Jogler M."/>
            <person name="Boedeker C."/>
            <person name="Pinto D."/>
            <person name="Vollmers J."/>
            <person name="Rivas-Marin E."/>
            <person name="Kohn T."/>
            <person name="Peeters S.H."/>
            <person name="Heuer A."/>
            <person name="Rast P."/>
            <person name="Oberbeckmann S."/>
            <person name="Bunk B."/>
            <person name="Jeske O."/>
            <person name="Meyerdierks A."/>
            <person name="Storesund J.E."/>
            <person name="Kallscheuer N."/>
            <person name="Luecker S."/>
            <person name="Lage O.M."/>
            <person name="Pohl T."/>
            <person name="Merkel B.J."/>
            <person name="Hornburger P."/>
            <person name="Mueller R.-W."/>
            <person name="Bruemmer F."/>
            <person name="Labrenz M."/>
            <person name="Spormann A.M."/>
            <person name="Op den Camp H."/>
            <person name="Overmann J."/>
            <person name="Amann R."/>
            <person name="Jetten M.S.M."/>
            <person name="Mascher T."/>
            <person name="Medema M.H."/>
            <person name="Devos D.P."/>
            <person name="Kaster A.-K."/>
            <person name="Ovreas L."/>
            <person name="Rohde M."/>
            <person name="Galperin M.Y."/>
            <person name="Jogler C."/>
        </authorList>
    </citation>
    <scope>NUCLEOTIDE SEQUENCE [LARGE SCALE GENOMIC DNA]</scope>
    <source>
        <strain evidence="1 2">Pla110</strain>
    </source>
</reference>
<dbReference type="RefSeq" id="WP_144992558.1">
    <property type="nucleotide sequence ID" value="NZ_CP036281.1"/>
</dbReference>
<dbReference type="Proteomes" id="UP000317178">
    <property type="component" value="Chromosome"/>
</dbReference>
<dbReference type="InterPro" id="IPR012337">
    <property type="entry name" value="RNaseH-like_sf"/>
</dbReference>
<dbReference type="SUPFAM" id="SSF53098">
    <property type="entry name" value="Ribonuclease H-like"/>
    <property type="match status" value="1"/>
</dbReference>
<name>A0A518CHC8_9PLAN</name>
<dbReference type="KEGG" id="plon:Pla110_03430"/>
<dbReference type="OrthoDB" id="5498373at2"/>
<evidence type="ECO:0000313" key="2">
    <source>
        <dbReference type="Proteomes" id="UP000317178"/>
    </source>
</evidence>
<sequence>MGIIIGMDEAGYGPNLGPLVISVVGWKSVASPRETDFWTLFEPIVTQKFKRNETRVHVGDSKAVYTPGRGVKQLERSVLSFLGLVGQFPSSFRQLIEFVSPHTLDEFALEPWFANSDLELPLKNEAVEIEQTAHRWRTLCEECQLEPLLMRSDVVGTVRFNQEVERHQSKGVVLSEATISLLQKVWEPVRQETCWIVGDKHGGRNRYDDLLGPLAGDSMILRREEGTQRSEYRIDQTDIRFQTKAESHFSVALASMISKYVREVSMEVFNRYWQTHRPDLKPTKGYPTDARRFQTEVADLQRELGISDECFWRAR</sequence>
<accession>A0A518CHC8</accession>
<dbReference type="AlphaFoldDB" id="A0A518CHC8"/>
<proteinExistence type="predicted"/>
<dbReference type="InterPro" id="IPR036397">
    <property type="entry name" value="RNaseH_sf"/>
</dbReference>
<evidence type="ECO:0000313" key="1">
    <source>
        <dbReference type="EMBL" id="QDU78639.1"/>
    </source>
</evidence>
<gene>
    <name evidence="1" type="ORF">Pla110_03430</name>
</gene>
<dbReference type="EMBL" id="CP036281">
    <property type="protein sequence ID" value="QDU78639.1"/>
    <property type="molecule type" value="Genomic_DNA"/>
</dbReference>
<protein>
    <submittedName>
        <fullName evidence="1">Uncharacterized protein</fullName>
    </submittedName>
</protein>
<dbReference type="GO" id="GO:0003676">
    <property type="term" value="F:nucleic acid binding"/>
    <property type="evidence" value="ECO:0007669"/>
    <property type="project" value="InterPro"/>
</dbReference>
<keyword evidence="2" id="KW-1185">Reference proteome</keyword>
<dbReference type="Gene3D" id="3.30.420.10">
    <property type="entry name" value="Ribonuclease H-like superfamily/Ribonuclease H"/>
    <property type="match status" value="2"/>
</dbReference>
<organism evidence="1 2">
    <name type="scientific">Polystyrenella longa</name>
    <dbReference type="NCBI Taxonomy" id="2528007"/>
    <lineage>
        <taxon>Bacteria</taxon>
        <taxon>Pseudomonadati</taxon>
        <taxon>Planctomycetota</taxon>
        <taxon>Planctomycetia</taxon>
        <taxon>Planctomycetales</taxon>
        <taxon>Planctomycetaceae</taxon>
        <taxon>Polystyrenella</taxon>
    </lineage>
</organism>